<evidence type="ECO:0008006" key="3">
    <source>
        <dbReference type="Google" id="ProtNLM"/>
    </source>
</evidence>
<reference evidence="1 2" key="1">
    <citation type="submission" date="2019-12" db="EMBL/GenBank/DDBJ databases">
        <authorList>
            <person name="Li C."/>
            <person name="Zhao J."/>
        </authorList>
    </citation>
    <scope>NUCLEOTIDE SEQUENCE [LARGE SCALE GENOMIC DNA]</scope>
    <source>
        <strain evidence="1 2">NEAU-DD11</strain>
    </source>
</reference>
<proteinExistence type="predicted"/>
<organism evidence="1 2">
    <name type="scientific">Massilia cellulosiltytica</name>
    <dbReference type="NCBI Taxonomy" id="2683234"/>
    <lineage>
        <taxon>Bacteria</taxon>
        <taxon>Pseudomonadati</taxon>
        <taxon>Pseudomonadota</taxon>
        <taxon>Betaproteobacteria</taxon>
        <taxon>Burkholderiales</taxon>
        <taxon>Oxalobacteraceae</taxon>
        <taxon>Telluria group</taxon>
        <taxon>Massilia</taxon>
    </lineage>
</organism>
<dbReference type="EMBL" id="WSES01000002">
    <property type="protein sequence ID" value="MVW59776.1"/>
    <property type="molecule type" value="Genomic_DNA"/>
</dbReference>
<protein>
    <recommendedName>
        <fullName evidence="3">Hemerythrin-like domain-containing protein</fullName>
    </recommendedName>
</protein>
<dbReference type="RefSeq" id="WP_160407929.1">
    <property type="nucleotide sequence ID" value="NZ_WSES01000002.1"/>
</dbReference>
<sequence length="141" mass="15174">MHFHHPDADPLAACAALRTSRARLCARVAALQAQPDDAFVQDFPAVVAAVEADFRREEALLERLGDAALHPRRADYAVVLCALHRTLPQIEGGDVGLGRQVADALEAVLSLPWDAGTEVAAATRQALPPDTRPQRVPAHLH</sequence>
<gene>
    <name evidence="1" type="ORF">GPY61_07520</name>
</gene>
<evidence type="ECO:0000313" key="2">
    <source>
        <dbReference type="Proteomes" id="UP000443353"/>
    </source>
</evidence>
<dbReference type="Proteomes" id="UP000443353">
    <property type="component" value="Unassembled WGS sequence"/>
</dbReference>
<dbReference type="AlphaFoldDB" id="A0A7X3K7E0"/>
<name>A0A7X3K7E0_9BURK</name>
<keyword evidence="2" id="KW-1185">Reference proteome</keyword>
<evidence type="ECO:0000313" key="1">
    <source>
        <dbReference type="EMBL" id="MVW59776.1"/>
    </source>
</evidence>
<comment type="caution">
    <text evidence="1">The sequence shown here is derived from an EMBL/GenBank/DDBJ whole genome shotgun (WGS) entry which is preliminary data.</text>
</comment>
<accession>A0A7X3K7E0</accession>